<organism evidence="14 15">
    <name type="scientific">Coccomyxa viridis</name>
    <dbReference type="NCBI Taxonomy" id="1274662"/>
    <lineage>
        <taxon>Eukaryota</taxon>
        <taxon>Viridiplantae</taxon>
        <taxon>Chlorophyta</taxon>
        <taxon>core chlorophytes</taxon>
        <taxon>Trebouxiophyceae</taxon>
        <taxon>Trebouxiophyceae incertae sedis</taxon>
        <taxon>Coccomyxaceae</taxon>
        <taxon>Coccomyxa</taxon>
    </lineage>
</organism>
<evidence type="ECO:0000256" key="3">
    <source>
        <dbReference type="ARBA" id="ARBA00011881"/>
    </source>
</evidence>
<dbReference type="SUPFAM" id="SSF56784">
    <property type="entry name" value="HAD-like"/>
    <property type="match status" value="1"/>
</dbReference>
<comment type="subunit">
    <text evidence="3">Homotetramer.</text>
</comment>
<gene>
    <name evidence="14" type="primary">g2618</name>
    <name evidence="14" type="ORF">VP750_LOCUS2239</name>
</gene>
<proteinExistence type="inferred from homology"/>
<keyword evidence="11" id="KW-0546">Nucleotide metabolism</keyword>
<evidence type="ECO:0000313" key="15">
    <source>
        <dbReference type="Proteomes" id="UP001497392"/>
    </source>
</evidence>
<dbReference type="PANTHER" id="PTHR28213:SF1">
    <property type="entry name" value="IMP-SPECIFIC 5'-NUCLEOTIDASE 1"/>
    <property type="match status" value="1"/>
</dbReference>
<evidence type="ECO:0000256" key="1">
    <source>
        <dbReference type="ARBA" id="ARBA00001946"/>
    </source>
</evidence>
<evidence type="ECO:0000256" key="9">
    <source>
        <dbReference type="ARBA" id="ARBA00022840"/>
    </source>
</evidence>
<evidence type="ECO:0000313" key="14">
    <source>
        <dbReference type="EMBL" id="CAL5220580.1"/>
    </source>
</evidence>
<dbReference type="EMBL" id="CAXHTA020000004">
    <property type="protein sequence ID" value="CAL5220580.1"/>
    <property type="molecule type" value="Genomic_DNA"/>
</dbReference>
<dbReference type="EC" id="3.1.3.99" evidence="4"/>
<evidence type="ECO:0000256" key="12">
    <source>
        <dbReference type="ARBA" id="ARBA00047413"/>
    </source>
</evidence>
<dbReference type="Proteomes" id="UP001497392">
    <property type="component" value="Unassembled WGS sequence"/>
</dbReference>
<evidence type="ECO:0000256" key="10">
    <source>
        <dbReference type="ARBA" id="ARBA00022842"/>
    </source>
</evidence>
<evidence type="ECO:0000256" key="5">
    <source>
        <dbReference type="ARBA" id="ARBA00015544"/>
    </source>
</evidence>
<reference evidence="14 15" key="1">
    <citation type="submission" date="2024-06" db="EMBL/GenBank/DDBJ databases">
        <authorList>
            <person name="Kraege A."/>
            <person name="Thomma B."/>
        </authorList>
    </citation>
    <scope>NUCLEOTIDE SEQUENCE [LARGE SCALE GENOMIC DNA]</scope>
</reference>
<comment type="cofactor">
    <cofactor evidence="1">
        <name>Mg(2+)</name>
        <dbReference type="ChEBI" id="CHEBI:18420"/>
    </cofactor>
</comment>
<keyword evidence="10" id="KW-0460">Magnesium</keyword>
<keyword evidence="6" id="KW-0479">Metal-binding</keyword>
<dbReference type="PANTHER" id="PTHR28213">
    <property type="entry name" value="IMP-SPECIFIC 5'-NUCLEOTIDASE 1"/>
    <property type="match status" value="1"/>
</dbReference>
<comment type="catalytic activity">
    <reaction evidence="12">
        <text>IMP + H2O = inosine + phosphate</text>
        <dbReference type="Rhea" id="RHEA:27718"/>
        <dbReference type="ChEBI" id="CHEBI:15377"/>
        <dbReference type="ChEBI" id="CHEBI:17596"/>
        <dbReference type="ChEBI" id="CHEBI:43474"/>
        <dbReference type="ChEBI" id="CHEBI:58053"/>
        <dbReference type="EC" id="3.1.3.99"/>
    </reaction>
</comment>
<sequence>MHESSQGKAAGGAAVQRQVSASNDTAAAGKQDADRIQASEDATTSGREYWQELLNVPEIDGGSVLNARARSASDAAVLRRKGHLKEQDRLIEFLLTMHDTHTSLEAMQKMERWIIEHRQDPRRSRLKRVVPCVGSFFTPLKLVEAFNEYDEFFALSRRRFVPPNFAEMRHVLNIAQIHSSAKSLKLVTFDADGTLYADGCHMEHDNEMVSHIISLMQSGIDVAIVTAAGYPGEPEKFEERVAGLLAAFRKLRMPSDITDRFHIMGGECNYLLRVSRDSAKRLEFVPDEQWKSRAMMAWSEEAIQGMLSSAESVLRETAHRLRLPVMIVRKERAVGAMPQVPTVYEVLEEMAITVQSHLVDSGCPFCAFNGGSDVFVDVGNKSFGLEALMKHLGRKPAEALHVGDRFTASGNDAITRDCCCILWVANPEETDFFIKLLLTDLRRLRVEPYIE</sequence>
<evidence type="ECO:0000256" key="7">
    <source>
        <dbReference type="ARBA" id="ARBA00022741"/>
    </source>
</evidence>
<keyword evidence="7" id="KW-0547">Nucleotide-binding</keyword>
<protein>
    <recommendedName>
        <fullName evidence="5">IMP-specific 5'-nucleotidase 1</fullName>
        <ecNumber evidence="4">3.1.3.99</ecNumber>
    </recommendedName>
</protein>
<dbReference type="InterPro" id="IPR023214">
    <property type="entry name" value="HAD_sf"/>
</dbReference>
<keyword evidence="9" id="KW-0067">ATP-binding</keyword>
<evidence type="ECO:0000256" key="13">
    <source>
        <dbReference type="SAM" id="MobiDB-lite"/>
    </source>
</evidence>
<evidence type="ECO:0000256" key="6">
    <source>
        <dbReference type="ARBA" id="ARBA00022723"/>
    </source>
</evidence>
<keyword evidence="8" id="KW-0378">Hydrolase</keyword>
<evidence type="ECO:0000256" key="8">
    <source>
        <dbReference type="ARBA" id="ARBA00022801"/>
    </source>
</evidence>
<dbReference type="InterPro" id="IPR009453">
    <property type="entry name" value="ISN1"/>
</dbReference>
<name>A0ABP1FKT4_9CHLO</name>
<accession>A0ABP1FKT4</accession>
<feature type="region of interest" description="Disordered" evidence="13">
    <location>
        <begin position="1"/>
        <end position="42"/>
    </location>
</feature>
<dbReference type="Gene3D" id="3.40.50.1000">
    <property type="entry name" value="HAD superfamily/HAD-like"/>
    <property type="match status" value="1"/>
</dbReference>
<evidence type="ECO:0000256" key="4">
    <source>
        <dbReference type="ARBA" id="ARBA00012894"/>
    </source>
</evidence>
<keyword evidence="15" id="KW-1185">Reference proteome</keyword>
<evidence type="ECO:0000256" key="2">
    <source>
        <dbReference type="ARBA" id="ARBA00005307"/>
    </source>
</evidence>
<comment type="caution">
    <text evidence="14">The sequence shown here is derived from an EMBL/GenBank/DDBJ whole genome shotgun (WGS) entry which is preliminary data.</text>
</comment>
<dbReference type="InterPro" id="IPR036412">
    <property type="entry name" value="HAD-like_sf"/>
</dbReference>
<dbReference type="Pfam" id="PF06437">
    <property type="entry name" value="ISN1"/>
    <property type="match status" value="1"/>
</dbReference>
<comment type="similarity">
    <text evidence="2">Belongs to the ISN1 family.</text>
</comment>
<evidence type="ECO:0000256" key="11">
    <source>
        <dbReference type="ARBA" id="ARBA00023080"/>
    </source>
</evidence>